<accession>A0A8J8NXI4</accession>
<protein>
    <submittedName>
        <fullName evidence="1">Uncharacterized protein</fullName>
    </submittedName>
</protein>
<dbReference type="AlphaFoldDB" id="A0A8J8NXI4"/>
<dbReference type="Proteomes" id="UP000785679">
    <property type="component" value="Unassembled WGS sequence"/>
</dbReference>
<evidence type="ECO:0000313" key="2">
    <source>
        <dbReference type="Proteomes" id="UP000785679"/>
    </source>
</evidence>
<gene>
    <name evidence="1" type="ORF">FGO68_gene15151</name>
</gene>
<comment type="caution">
    <text evidence="1">The sequence shown here is derived from an EMBL/GenBank/DDBJ whole genome shotgun (WGS) entry which is preliminary data.</text>
</comment>
<organism evidence="1 2">
    <name type="scientific">Halteria grandinella</name>
    <dbReference type="NCBI Taxonomy" id="5974"/>
    <lineage>
        <taxon>Eukaryota</taxon>
        <taxon>Sar</taxon>
        <taxon>Alveolata</taxon>
        <taxon>Ciliophora</taxon>
        <taxon>Intramacronucleata</taxon>
        <taxon>Spirotrichea</taxon>
        <taxon>Stichotrichia</taxon>
        <taxon>Sporadotrichida</taxon>
        <taxon>Halteriidae</taxon>
        <taxon>Halteria</taxon>
    </lineage>
</organism>
<name>A0A8J8NXI4_HALGN</name>
<dbReference type="EMBL" id="RRYP01003885">
    <property type="protein sequence ID" value="TNV83382.1"/>
    <property type="molecule type" value="Genomic_DNA"/>
</dbReference>
<proteinExistence type="predicted"/>
<evidence type="ECO:0000313" key="1">
    <source>
        <dbReference type="EMBL" id="TNV83382.1"/>
    </source>
</evidence>
<reference evidence="1" key="1">
    <citation type="submission" date="2019-06" db="EMBL/GenBank/DDBJ databases">
        <authorList>
            <person name="Zheng W."/>
        </authorList>
    </citation>
    <scope>NUCLEOTIDE SEQUENCE</scope>
    <source>
        <strain evidence="1">QDHG01</strain>
    </source>
</reference>
<sequence>MVEELSKNNSLKHIIISKDSDRHFNMDKIIQIMQNKKESCRYEHKKTYMKMPAFMSLNSHFGYKHIFDVLVRGDVISIMSYMEGDVTFGHWPLRNNKQIKNDDLNASMIDVASKKEIPLKKKGKHQLYDFDLY</sequence>
<keyword evidence="2" id="KW-1185">Reference proteome</keyword>